<keyword evidence="1" id="KW-0472">Membrane</keyword>
<keyword evidence="1" id="KW-0812">Transmembrane</keyword>
<dbReference type="Proteomes" id="UP000683310">
    <property type="component" value="Chromosome"/>
</dbReference>
<name>A0ABX8CGL5_9NOCA</name>
<evidence type="ECO:0000313" key="3">
    <source>
        <dbReference type="Proteomes" id="UP000683310"/>
    </source>
</evidence>
<accession>A0ABX8CGL5</accession>
<organism evidence="2 3">
    <name type="scientific">Nocardia tengchongensis</name>
    <dbReference type="NCBI Taxonomy" id="2055889"/>
    <lineage>
        <taxon>Bacteria</taxon>
        <taxon>Bacillati</taxon>
        <taxon>Actinomycetota</taxon>
        <taxon>Actinomycetes</taxon>
        <taxon>Mycobacteriales</taxon>
        <taxon>Nocardiaceae</taxon>
        <taxon>Nocardia</taxon>
    </lineage>
</organism>
<reference evidence="2 3" key="1">
    <citation type="submission" date="2021-04" db="EMBL/GenBank/DDBJ databases">
        <title>Nocardia tengchongensis.</title>
        <authorList>
            <person name="Zhuang k."/>
            <person name="Ran Y."/>
            <person name="Li W."/>
        </authorList>
    </citation>
    <scope>NUCLEOTIDE SEQUENCE [LARGE SCALE GENOMIC DNA]</scope>
    <source>
        <strain evidence="2 3">CFH S0057</strain>
    </source>
</reference>
<feature type="transmembrane region" description="Helical" evidence="1">
    <location>
        <begin position="46"/>
        <end position="67"/>
    </location>
</feature>
<protein>
    <recommendedName>
        <fullName evidence="4">SMODS and SLOG-associating 2TM effector domain-containing protein</fullName>
    </recommendedName>
</protein>
<evidence type="ECO:0000256" key="1">
    <source>
        <dbReference type="SAM" id="Phobius"/>
    </source>
</evidence>
<evidence type="ECO:0000313" key="2">
    <source>
        <dbReference type="EMBL" id="QVI19099.1"/>
    </source>
</evidence>
<feature type="transmembrane region" description="Helical" evidence="1">
    <location>
        <begin position="73"/>
        <end position="94"/>
    </location>
</feature>
<proteinExistence type="predicted"/>
<evidence type="ECO:0008006" key="4">
    <source>
        <dbReference type="Google" id="ProtNLM"/>
    </source>
</evidence>
<sequence>MTDEVGIAEPEKAHRNALSLDAQRIEYMAYIWGGVYRMESTWWRRFHTVVNATAAVLAAIAGSAGLASLVSHTVAGVLALGAAAMSSVAASVGASTRSIAAQSAAIANMELKEAARRFYFTAARIFRSMRSARSLTTSARTATESSQRCRALIYPRTGGSIGG</sequence>
<dbReference type="EMBL" id="CP074371">
    <property type="protein sequence ID" value="QVI19099.1"/>
    <property type="molecule type" value="Genomic_DNA"/>
</dbReference>
<gene>
    <name evidence="2" type="ORF">KHQ06_21810</name>
</gene>
<keyword evidence="3" id="KW-1185">Reference proteome</keyword>
<keyword evidence="1" id="KW-1133">Transmembrane helix</keyword>